<dbReference type="KEGG" id="vg:20098332"/>
<evidence type="ECO:0000313" key="2">
    <source>
        <dbReference type="EMBL" id="AII15814.1"/>
    </source>
</evidence>
<keyword evidence="1" id="KW-0812">Transmembrane</keyword>
<accession>A0A076FEK7</accession>
<dbReference type="EMBL" id="KJ184318">
    <property type="protein sequence ID" value="AII15814.1"/>
    <property type="molecule type" value="Genomic_DNA"/>
</dbReference>
<evidence type="ECO:0000256" key="1">
    <source>
        <dbReference type="SAM" id="Phobius"/>
    </source>
</evidence>
<proteinExistence type="predicted"/>
<keyword evidence="3" id="KW-1185">Reference proteome</keyword>
<keyword evidence="1" id="KW-0472">Membrane</keyword>
<protein>
    <submittedName>
        <fullName evidence="2">Uncharacterized protein</fullName>
    </submittedName>
</protein>
<gene>
    <name evidence="2" type="ORF">PmNV_026</name>
</gene>
<dbReference type="Proteomes" id="UP000203413">
    <property type="component" value="Segment"/>
</dbReference>
<dbReference type="GeneID" id="20098332"/>
<keyword evidence="1" id="KW-1133">Transmembrane helix</keyword>
<dbReference type="RefSeq" id="YP_009051864.1">
    <property type="nucleotide sequence ID" value="NC_024692.1"/>
</dbReference>
<sequence>MELGDESINVMILRLLYVIALPIFFEFVVPLFGAQLGFGSHKIPHFSWNGRQYSINRPTPGTHDLIVLIAVFHI</sequence>
<feature type="transmembrane region" description="Helical" evidence="1">
    <location>
        <begin position="12"/>
        <end position="32"/>
    </location>
</feature>
<reference evidence="2 3" key="1">
    <citation type="journal article" date="2014" name="BMC Genomics">
        <title>The genome and occlusion bodies of marine Penaeus monodon nudivirus (PmNV, also known as MBV and PemoNPV) suggest that it should be assigned to a new nudivirus genus that is distinct from the terrestrial nudiviruses.</title>
        <authorList>
            <person name="Yang Y.T."/>
            <person name="Lee D.Y."/>
            <person name="Wang Y."/>
            <person name="Hu J.M."/>
            <person name="Li W.H."/>
            <person name="Leu J.H."/>
            <person name="Chang G.D."/>
            <person name="Ke H.M."/>
            <person name="Kang S.T."/>
            <person name="Lin S.S."/>
            <person name="Kou G.H."/>
            <person name="Lo C.F."/>
        </authorList>
    </citation>
    <scope>NUCLEOTIDE SEQUENCE [LARGE SCALE GENOMIC DNA]</scope>
    <source>
        <strain evidence="2">Indonesia</strain>
    </source>
</reference>
<organism evidence="2 3">
    <name type="scientific">Penaeus monodon nudivirus</name>
    <dbReference type="NCBI Taxonomy" id="1529056"/>
    <lineage>
        <taxon>Viruses</taxon>
        <taxon>Viruses incertae sedis</taxon>
        <taxon>Naldaviricetes</taxon>
        <taxon>Lefavirales</taxon>
        <taxon>Nudiviridae</taxon>
        <taxon>Gammanudivirus</taxon>
        <taxon>Gammanudivirus pemonodonis</taxon>
    </lineage>
</organism>
<name>A0A076FEK7_9VIRU</name>
<evidence type="ECO:0000313" key="3">
    <source>
        <dbReference type="Proteomes" id="UP000203413"/>
    </source>
</evidence>